<sequence>MKDMKFYTLEEIEDKYIGEKGTPKRDKYEADLHSFLIGEAIKQARQSKNLTQEELGNLIGVQRAQISRIENGKNLTFSTISRVFKAMGISAKLEIDNLGKVALW</sequence>
<dbReference type="Pfam" id="PF01381">
    <property type="entry name" value="HTH_3"/>
    <property type="match status" value="1"/>
</dbReference>
<dbReference type="GO" id="GO:0003677">
    <property type="term" value="F:DNA binding"/>
    <property type="evidence" value="ECO:0007669"/>
    <property type="project" value="UniProtKB-KW"/>
</dbReference>
<evidence type="ECO:0000313" key="4">
    <source>
        <dbReference type="EMBL" id="KAA5207506.1"/>
    </source>
</evidence>
<comment type="caution">
    <text evidence="4">The sequence shown here is derived from an EMBL/GenBank/DDBJ whole genome shotgun (WGS) entry which is preliminary data.</text>
</comment>
<evidence type="ECO:0000313" key="5">
    <source>
        <dbReference type="Proteomes" id="UP000429838"/>
    </source>
</evidence>
<dbReference type="EMBL" id="VWAQ01000008">
    <property type="protein sequence ID" value="KAA5207506.1"/>
    <property type="molecule type" value="Genomic_DNA"/>
</dbReference>
<dbReference type="CDD" id="cd00093">
    <property type="entry name" value="HTH_XRE"/>
    <property type="match status" value="1"/>
</dbReference>
<dbReference type="PANTHER" id="PTHR46558">
    <property type="entry name" value="TRACRIPTIONAL REGULATORY PROTEIN-RELATED-RELATED"/>
    <property type="match status" value="1"/>
</dbReference>
<accession>A0A2K9GYN2</accession>
<proteinExistence type="predicted"/>
<dbReference type="AlphaFoldDB" id="A0A2K9GYN2"/>
<dbReference type="PANTHER" id="PTHR46558:SF11">
    <property type="entry name" value="HTH-TYPE TRANSCRIPTIONAL REGULATOR XRE"/>
    <property type="match status" value="1"/>
</dbReference>
<dbReference type="Proteomes" id="UP000429838">
    <property type="component" value="Unassembled WGS sequence"/>
</dbReference>
<dbReference type="Proteomes" id="UP000479773">
    <property type="component" value="Unassembled WGS sequence"/>
</dbReference>
<evidence type="ECO:0000313" key="3">
    <source>
        <dbReference type="EMBL" id="KAA4744141.1"/>
    </source>
</evidence>
<name>A0A2K9GYN2_BACFG</name>
<protein>
    <submittedName>
        <fullName evidence="4">Helix-turn-helix transcriptional regulator</fullName>
    </submittedName>
</protein>
<dbReference type="SUPFAM" id="SSF47413">
    <property type="entry name" value="lambda repressor-like DNA-binding domains"/>
    <property type="match status" value="1"/>
</dbReference>
<dbReference type="RefSeq" id="WP_032556733.1">
    <property type="nucleotide sequence ID" value="NZ_CAAKNW010000083.1"/>
</dbReference>
<dbReference type="PROSITE" id="PS50943">
    <property type="entry name" value="HTH_CROC1"/>
    <property type="match status" value="1"/>
</dbReference>
<organism evidence="4 5">
    <name type="scientific">Bacteroides fragilis</name>
    <dbReference type="NCBI Taxonomy" id="817"/>
    <lineage>
        <taxon>Bacteria</taxon>
        <taxon>Pseudomonadati</taxon>
        <taxon>Bacteroidota</taxon>
        <taxon>Bacteroidia</taxon>
        <taxon>Bacteroidales</taxon>
        <taxon>Bacteroidaceae</taxon>
        <taxon>Bacteroides</taxon>
    </lineage>
</organism>
<gene>
    <name evidence="4" type="ORF">F2Z25_11035</name>
    <name evidence="3" type="ORF">F3B44_25155</name>
</gene>
<keyword evidence="1" id="KW-0238">DNA-binding</keyword>
<dbReference type="InterPro" id="IPR010982">
    <property type="entry name" value="Lambda_DNA-bd_dom_sf"/>
</dbReference>
<dbReference type="InterPro" id="IPR001387">
    <property type="entry name" value="Cro/C1-type_HTH"/>
</dbReference>
<evidence type="ECO:0000256" key="1">
    <source>
        <dbReference type="ARBA" id="ARBA00023125"/>
    </source>
</evidence>
<dbReference type="SMART" id="SM00530">
    <property type="entry name" value="HTH_XRE"/>
    <property type="match status" value="1"/>
</dbReference>
<evidence type="ECO:0000313" key="6">
    <source>
        <dbReference type="Proteomes" id="UP000479773"/>
    </source>
</evidence>
<reference evidence="5 6" key="1">
    <citation type="journal article" date="2019" name="Nat. Med.">
        <title>A library of human gut bacterial isolates paired with longitudinal multiomics data enables mechanistic microbiome research.</title>
        <authorList>
            <person name="Poyet M."/>
            <person name="Groussin M."/>
            <person name="Gibbons S.M."/>
            <person name="Avila-Pacheco J."/>
            <person name="Jiang X."/>
            <person name="Kearney S.M."/>
            <person name="Perrotta A.R."/>
            <person name="Berdy B."/>
            <person name="Zhao S."/>
            <person name="Lieberman T.D."/>
            <person name="Swanson P.K."/>
            <person name="Smith M."/>
            <person name="Roesemann S."/>
            <person name="Alexander J.E."/>
            <person name="Rich S.A."/>
            <person name="Livny J."/>
            <person name="Vlamakis H."/>
            <person name="Clish C."/>
            <person name="Bullock K."/>
            <person name="Deik A."/>
            <person name="Scott J."/>
            <person name="Pierce K.A."/>
            <person name="Xavier R.J."/>
            <person name="Alm E.J."/>
        </authorList>
    </citation>
    <scope>NUCLEOTIDE SEQUENCE [LARGE SCALE GENOMIC DNA]</scope>
    <source>
        <strain evidence="4 5">BIOML-A1</strain>
        <strain evidence="3 6">BIOML-A106</strain>
    </source>
</reference>
<evidence type="ECO:0000259" key="2">
    <source>
        <dbReference type="PROSITE" id="PS50943"/>
    </source>
</evidence>
<dbReference type="EMBL" id="VWEQ01000125">
    <property type="protein sequence ID" value="KAA4744141.1"/>
    <property type="molecule type" value="Genomic_DNA"/>
</dbReference>
<feature type="domain" description="HTH cro/C1-type" evidence="2">
    <location>
        <begin position="41"/>
        <end position="95"/>
    </location>
</feature>
<dbReference type="Gene3D" id="1.10.260.40">
    <property type="entry name" value="lambda repressor-like DNA-binding domains"/>
    <property type="match status" value="1"/>
</dbReference>